<evidence type="ECO:0000313" key="2">
    <source>
        <dbReference type="Proteomes" id="UP000318542"/>
    </source>
</evidence>
<evidence type="ECO:0000313" key="1">
    <source>
        <dbReference type="EMBL" id="TSE28493.1"/>
    </source>
</evidence>
<dbReference type="AlphaFoldDB" id="A0A554WY32"/>
<dbReference type="InterPro" id="IPR012902">
    <property type="entry name" value="N_methyl_site"/>
</dbReference>
<comment type="caution">
    <text evidence="1">The sequence shown here is derived from an EMBL/GenBank/DDBJ whole genome shotgun (WGS) entry which is preliminary data.</text>
</comment>
<dbReference type="RefSeq" id="WP_143903606.1">
    <property type="nucleotide sequence ID" value="NZ_VJOL01000046.1"/>
</dbReference>
<dbReference type="InterPro" id="IPR045584">
    <property type="entry name" value="Pilin-like"/>
</dbReference>
<dbReference type="EMBL" id="VJOL01000046">
    <property type="protein sequence ID" value="TSE28493.1"/>
    <property type="molecule type" value="Genomic_DNA"/>
</dbReference>
<organism evidence="1 2">
    <name type="scientific">Tepidimonas thermarum</name>
    <dbReference type="NCBI Taxonomy" id="335431"/>
    <lineage>
        <taxon>Bacteria</taxon>
        <taxon>Pseudomonadati</taxon>
        <taxon>Pseudomonadota</taxon>
        <taxon>Betaproteobacteria</taxon>
        <taxon>Burkholderiales</taxon>
        <taxon>Tepidimonas</taxon>
    </lineage>
</organism>
<accession>A0A554WY32</accession>
<name>A0A554WY32_9BURK</name>
<reference evidence="1 2" key="1">
    <citation type="submission" date="2019-07" db="EMBL/GenBank/DDBJ databases">
        <title>Tepidimonas thermarum AA-1 draft genome.</title>
        <authorList>
            <person name="Da Costa M.S."/>
            <person name="Froufe H.J.C."/>
            <person name="Egas C."/>
            <person name="Albuquerque L."/>
        </authorList>
    </citation>
    <scope>NUCLEOTIDE SEQUENCE [LARGE SCALE GENOMIC DNA]</scope>
    <source>
        <strain evidence="1 2">AA-1</strain>
    </source>
</reference>
<keyword evidence="2" id="KW-1185">Reference proteome</keyword>
<proteinExistence type="predicted"/>
<dbReference type="SUPFAM" id="SSF54523">
    <property type="entry name" value="Pili subunits"/>
    <property type="match status" value="1"/>
</dbReference>
<dbReference type="Proteomes" id="UP000318542">
    <property type="component" value="Unassembled WGS sequence"/>
</dbReference>
<dbReference type="NCBIfam" id="TIGR02532">
    <property type="entry name" value="IV_pilin_GFxxxE"/>
    <property type="match status" value="1"/>
</dbReference>
<sequence length="206" mass="22559">MTIRRRARGFTLIEVLVALALLALLAMLGWRALDGLVRTRDALAQSTQTWLGWQTTLAQWRTDLDAWTSGPTADDRLPTWSVSAQTVRWLRRAPTGPDAAPGWIVVAWAAVDDGQRWARWQSPPVRDLAQARVQWASAPQRVRDEGVRTVAIAGWSLHTWIDEAWRPPADDTPPVAVRLTLTPAPGGPGGPLVVDWVAASVAGGKQ</sequence>
<dbReference type="Pfam" id="PF07963">
    <property type="entry name" value="N_methyl"/>
    <property type="match status" value="1"/>
</dbReference>
<protein>
    <recommendedName>
        <fullName evidence="3">Type II secretion system protein J</fullName>
    </recommendedName>
</protein>
<evidence type="ECO:0008006" key="3">
    <source>
        <dbReference type="Google" id="ProtNLM"/>
    </source>
</evidence>
<dbReference type="OrthoDB" id="9151668at2"/>
<dbReference type="PROSITE" id="PS00409">
    <property type="entry name" value="PROKAR_NTER_METHYL"/>
    <property type="match status" value="1"/>
</dbReference>
<gene>
    <name evidence="1" type="ORF">Tther_02060</name>
</gene>